<sequence>MIIKMIGNKKIIIITSKMSKEMETQAIYFSIRAIMKHKETMEIAKCIEKKLNKKYGKDWCCNIGGNFGAFTNFFRGKYGKE</sequence>
<accession>A0A8S9ZTW6</accession>
<reference evidence="1" key="1">
    <citation type="journal article" date="2020" name="Ecol. Evol.">
        <title>Genome structure and content of the rice root-knot nematode (Meloidogyne graminicola).</title>
        <authorList>
            <person name="Phan N.T."/>
            <person name="Danchin E.G.J."/>
            <person name="Klopp C."/>
            <person name="Perfus-Barbeoch L."/>
            <person name="Kozlowski D.K."/>
            <person name="Koutsovoulos G.D."/>
            <person name="Lopez-Roques C."/>
            <person name="Bouchez O."/>
            <person name="Zahm M."/>
            <person name="Besnard G."/>
            <person name="Bellafiore S."/>
        </authorList>
    </citation>
    <scope>NUCLEOTIDE SEQUENCE</scope>
    <source>
        <strain evidence="1">VN-18</strain>
    </source>
</reference>
<protein>
    <submittedName>
        <fullName evidence="1">Dynein light chain</fullName>
    </submittedName>
</protein>
<dbReference type="GO" id="GO:0007017">
    <property type="term" value="P:microtubule-based process"/>
    <property type="evidence" value="ECO:0007669"/>
    <property type="project" value="InterPro"/>
</dbReference>
<proteinExistence type="predicted"/>
<dbReference type="SMART" id="SM01375">
    <property type="entry name" value="Dynein_light"/>
    <property type="match status" value="1"/>
</dbReference>
<dbReference type="OrthoDB" id="10033309at2759"/>
<dbReference type="InterPro" id="IPR037177">
    <property type="entry name" value="DLC_sf"/>
</dbReference>
<dbReference type="Proteomes" id="UP000605970">
    <property type="component" value="Unassembled WGS sequence"/>
</dbReference>
<dbReference type="EMBL" id="JABEBT010000027">
    <property type="protein sequence ID" value="KAF7636637.1"/>
    <property type="molecule type" value="Genomic_DNA"/>
</dbReference>
<name>A0A8S9ZTW6_9BILA</name>
<evidence type="ECO:0000313" key="1">
    <source>
        <dbReference type="EMBL" id="KAF7636637.1"/>
    </source>
</evidence>
<comment type="caution">
    <text evidence="1">The sequence shown here is derived from an EMBL/GenBank/DDBJ whole genome shotgun (WGS) entry which is preliminary data.</text>
</comment>
<dbReference type="Pfam" id="PF01221">
    <property type="entry name" value="Dynein_light"/>
    <property type="match status" value="1"/>
</dbReference>
<dbReference type="Gene3D" id="3.30.740.10">
    <property type="entry name" value="Protein Inhibitor Of Neuronal Nitric Oxide Synthase"/>
    <property type="match status" value="1"/>
</dbReference>
<dbReference type="AlphaFoldDB" id="A0A8S9ZTW6"/>
<keyword evidence="2" id="KW-1185">Reference proteome</keyword>
<gene>
    <name evidence="1" type="ORF">Mgra_00003816</name>
</gene>
<dbReference type="SUPFAM" id="SSF54648">
    <property type="entry name" value="DLC"/>
    <property type="match status" value="1"/>
</dbReference>
<evidence type="ECO:0000313" key="2">
    <source>
        <dbReference type="Proteomes" id="UP000605970"/>
    </source>
</evidence>
<dbReference type="GO" id="GO:0030286">
    <property type="term" value="C:dynein complex"/>
    <property type="evidence" value="ECO:0007669"/>
    <property type="project" value="InterPro"/>
</dbReference>
<dbReference type="InterPro" id="IPR001372">
    <property type="entry name" value="Dynein_light_chain_typ-1/2"/>
</dbReference>
<organism evidence="1 2">
    <name type="scientific">Meloidogyne graminicola</name>
    <dbReference type="NCBI Taxonomy" id="189291"/>
    <lineage>
        <taxon>Eukaryota</taxon>
        <taxon>Metazoa</taxon>
        <taxon>Ecdysozoa</taxon>
        <taxon>Nematoda</taxon>
        <taxon>Chromadorea</taxon>
        <taxon>Rhabditida</taxon>
        <taxon>Tylenchina</taxon>
        <taxon>Tylenchomorpha</taxon>
        <taxon>Tylenchoidea</taxon>
        <taxon>Meloidogynidae</taxon>
        <taxon>Meloidogyninae</taxon>
        <taxon>Meloidogyne</taxon>
    </lineage>
</organism>